<dbReference type="InterPro" id="IPR036291">
    <property type="entry name" value="NAD(P)-bd_dom_sf"/>
</dbReference>
<dbReference type="Gene3D" id="3.40.50.720">
    <property type="entry name" value="NAD(P)-binding Rossmann-like Domain"/>
    <property type="match status" value="1"/>
</dbReference>
<dbReference type="InterPro" id="IPR051468">
    <property type="entry name" value="Fungal_SecMetab_SDRs"/>
</dbReference>
<keyword evidence="3" id="KW-1185">Reference proteome</keyword>
<protein>
    <submittedName>
        <fullName evidence="2">Short-chain dehydrogenase</fullName>
    </submittedName>
</protein>
<name>A0ABU9GB95_COBMA</name>
<dbReference type="PANTHER" id="PTHR43544">
    <property type="entry name" value="SHORT-CHAIN DEHYDROGENASE/REDUCTASE"/>
    <property type="match status" value="1"/>
</dbReference>
<accession>A0ABU9GB95</accession>
<evidence type="ECO:0000313" key="3">
    <source>
        <dbReference type="Proteomes" id="UP001378242"/>
    </source>
</evidence>
<feature type="region of interest" description="Disordered" evidence="1">
    <location>
        <begin position="94"/>
        <end position="114"/>
    </location>
</feature>
<evidence type="ECO:0000313" key="2">
    <source>
        <dbReference type="EMBL" id="MEL0615739.1"/>
    </source>
</evidence>
<dbReference type="InterPro" id="IPR002347">
    <property type="entry name" value="SDR_fam"/>
</dbReference>
<dbReference type="PRINTS" id="PR00081">
    <property type="entry name" value="GDHRDH"/>
</dbReference>
<evidence type="ECO:0000256" key="1">
    <source>
        <dbReference type="SAM" id="MobiDB-lite"/>
    </source>
</evidence>
<reference evidence="2 3" key="1">
    <citation type="submission" date="2024-02" db="EMBL/GenBank/DDBJ databases">
        <title>Bacteria isolated from the canopy kelp, Nereocystis luetkeana.</title>
        <authorList>
            <person name="Pfister C.A."/>
            <person name="Younker I.T."/>
            <person name="Light S.H."/>
        </authorList>
    </citation>
    <scope>NUCLEOTIDE SEQUENCE [LARGE SCALE GENOMIC DNA]</scope>
    <source>
        <strain evidence="2 3">TI.5.07</strain>
    </source>
</reference>
<dbReference type="SUPFAM" id="SSF51735">
    <property type="entry name" value="NAD(P)-binding Rossmann-fold domains"/>
    <property type="match status" value="1"/>
</dbReference>
<dbReference type="PANTHER" id="PTHR43544:SF12">
    <property type="entry name" value="NAD(P)-BINDING ROSSMANN-FOLD SUPERFAMILY PROTEIN"/>
    <property type="match status" value="1"/>
</dbReference>
<comment type="caution">
    <text evidence="2">The sequence shown here is derived from an EMBL/GenBank/DDBJ whole genome shotgun (WGS) entry which is preliminary data.</text>
</comment>
<proteinExistence type="predicted"/>
<organism evidence="2 3">
    <name type="scientific">Cobetia marina</name>
    <name type="common">Deleya marina</name>
    <dbReference type="NCBI Taxonomy" id="28258"/>
    <lineage>
        <taxon>Bacteria</taxon>
        <taxon>Pseudomonadati</taxon>
        <taxon>Pseudomonadota</taxon>
        <taxon>Gammaproteobacteria</taxon>
        <taxon>Oceanospirillales</taxon>
        <taxon>Halomonadaceae</taxon>
        <taxon>Cobetia</taxon>
    </lineage>
</organism>
<dbReference type="RefSeq" id="WP_341541784.1">
    <property type="nucleotide sequence ID" value="NZ_JBAKAP010000002.1"/>
</dbReference>
<dbReference type="EMBL" id="JBAKAP010000002">
    <property type="protein sequence ID" value="MEL0615739.1"/>
    <property type="molecule type" value="Genomic_DNA"/>
</dbReference>
<gene>
    <name evidence="2" type="ORF">V6243_02765</name>
</gene>
<feature type="compositionally biased region" description="Basic and acidic residues" evidence="1">
    <location>
        <begin position="94"/>
        <end position="108"/>
    </location>
</feature>
<sequence length="287" mass="31526">MTESTLKDQPLAADTFARLPQGFTALVTGAGGGIGRAMLEELLAHERCGRVLAVSRDVSRLPAHPALASLQADLTTDEGMARLADWLREQLDDTGQEENKEKHEENEPRPGQPPALILNTMGLLHEEAFEQHAALWPEKRLEDLDMAALTRLHQVNAFVPALLLGMLAPRLRRRTPLIFASLSARVGSISDNRSGGWYAYRASKASHNMLLKTAAIEIARRNPEAVLVALHPGTTDTGLSAPFQARVPEHKLFTPDYVARRLLRVAGELSPEDSGGFRDWAGEPIDW</sequence>
<dbReference type="Proteomes" id="UP001378242">
    <property type="component" value="Unassembled WGS sequence"/>
</dbReference>